<evidence type="ECO:0000313" key="1">
    <source>
        <dbReference type="EMBL" id="CAG6791683.1"/>
    </source>
</evidence>
<organism evidence="1">
    <name type="scientific">Cacopsylla melanoneura</name>
    <dbReference type="NCBI Taxonomy" id="428564"/>
    <lineage>
        <taxon>Eukaryota</taxon>
        <taxon>Metazoa</taxon>
        <taxon>Ecdysozoa</taxon>
        <taxon>Arthropoda</taxon>
        <taxon>Hexapoda</taxon>
        <taxon>Insecta</taxon>
        <taxon>Pterygota</taxon>
        <taxon>Neoptera</taxon>
        <taxon>Paraneoptera</taxon>
        <taxon>Hemiptera</taxon>
        <taxon>Sternorrhyncha</taxon>
        <taxon>Psylloidea</taxon>
        <taxon>Psyllidae</taxon>
        <taxon>Psyllinae</taxon>
        <taxon>Cacopsylla</taxon>
    </lineage>
</organism>
<dbReference type="AlphaFoldDB" id="A0A8D9FI33"/>
<dbReference type="EMBL" id="HBUF01677433">
    <property type="protein sequence ID" value="CAG6791683.1"/>
    <property type="molecule type" value="Transcribed_RNA"/>
</dbReference>
<proteinExistence type="predicted"/>
<protein>
    <submittedName>
        <fullName evidence="1">Uncharacterized protein</fullName>
    </submittedName>
</protein>
<name>A0A8D9FI33_9HEMI</name>
<reference evidence="1" key="1">
    <citation type="submission" date="2021-05" db="EMBL/GenBank/DDBJ databases">
        <authorList>
            <person name="Alioto T."/>
            <person name="Alioto T."/>
            <person name="Gomez Garrido J."/>
        </authorList>
    </citation>
    <scope>NUCLEOTIDE SEQUENCE</scope>
</reference>
<accession>A0A8D9FI33</accession>
<sequence>MASFFGATFNPFGTPVGSKIGKLTPETRSISPSRFRTVFMLGIYSCLAISRTLLLVNSKVNIASCKLMQSLVSMTENSTAVTLPKLSVVDGCHRIHNSIFLGWPR</sequence>